<accession>A0A7G9V511</accession>
<reference evidence="2" key="1">
    <citation type="submission" date="2020-05" db="EMBL/GenBank/DDBJ databases">
        <title>Genomics and ecology of novel Flavobacterium phages from the Baltic Sea.</title>
        <authorList>
            <person name="Hoetzinger M."/>
            <person name="Nilsson E."/>
            <person name="Holmfeldt K."/>
        </authorList>
    </citation>
    <scope>NUCLEOTIDE SEQUENCE [LARGE SCALE GENOMIC DNA]</scope>
</reference>
<gene>
    <name evidence="1" type="ORF">barba13A_phanotate16</name>
</gene>
<sequence length="31" mass="3206">MLSDRANCLVIVNGSSVWMSSVGANLVLLVG</sequence>
<proteinExistence type="predicted"/>
<organism evidence="1 2">
    <name type="scientific">Rheinheimera phage vB_RspM_barba_1-3A</name>
    <dbReference type="NCBI Taxonomy" id="2743846"/>
    <lineage>
        <taxon>Viruses</taxon>
        <taxon>Duplodnaviria</taxon>
        <taxon>Heunggongvirae</taxon>
        <taxon>Uroviricota</taxon>
        <taxon>Caudoviricetes</taxon>
        <taxon>Barbavirus</taxon>
        <taxon>Barbavirus barba18A</taxon>
    </lineage>
</organism>
<evidence type="ECO:0000313" key="1">
    <source>
        <dbReference type="EMBL" id="QNO01367.1"/>
    </source>
</evidence>
<protein>
    <submittedName>
        <fullName evidence="1">Uncharacterized protein</fullName>
    </submittedName>
</protein>
<evidence type="ECO:0000313" key="2">
    <source>
        <dbReference type="Proteomes" id="UP000516168"/>
    </source>
</evidence>
<name>A0A7G9V511_9CAUD</name>
<dbReference type="Proteomes" id="UP000516168">
    <property type="component" value="Segment"/>
</dbReference>
<dbReference type="EMBL" id="MT497224">
    <property type="protein sequence ID" value="QNO01367.1"/>
    <property type="molecule type" value="Genomic_DNA"/>
</dbReference>